<evidence type="ECO:0000256" key="4">
    <source>
        <dbReference type="ARBA" id="ARBA00023110"/>
    </source>
</evidence>
<protein>
    <recommendedName>
        <fullName evidence="2">peptidylprolyl isomerase</fullName>
        <ecNumber evidence="2">5.2.1.8</ecNumber>
    </recommendedName>
</protein>
<evidence type="ECO:0000256" key="2">
    <source>
        <dbReference type="ARBA" id="ARBA00013194"/>
    </source>
</evidence>
<proteinExistence type="predicted"/>
<dbReference type="PANTHER" id="PTHR47245">
    <property type="entry name" value="PEPTIDYLPROLYL ISOMERASE"/>
    <property type="match status" value="1"/>
</dbReference>
<dbReference type="Proteomes" id="UP000229523">
    <property type="component" value="Unassembled WGS sequence"/>
</dbReference>
<feature type="chain" id="PRO_5038960916" description="peptidylprolyl isomerase" evidence="7">
    <location>
        <begin position="23"/>
        <end position="308"/>
    </location>
</feature>
<dbReference type="EC" id="5.2.1.8" evidence="2"/>
<feature type="signal peptide" evidence="7">
    <location>
        <begin position="1"/>
        <end position="22"/>
    </location>
</feature>
<dbReference type="EMBL" id="MJBI02000008">
    <property type="protein sequence ID" value="RAI79433.1"/>
    <property type="molecule type" value="Genomic_DNA"/>
</dbReference>
<keyword evidence="5 6" id="KW-0413">Isomerase</keyword>
<dbReference type="InterPro" id="IPR027304">
    <property type="entry name" value="Trigger_fact/SurA_dom_sf"/>
</dbReference>
<dbReference type="PANTHER" id="PTHR47245:SF1">
    <property type="entry name" value="FOLDASE PROTEIN PRSA"/>
    <property type="match status" value="1"/>
</dbReference>
<dbReference type="PROSITE" id="PS50198">
    <property type="entry name" value="PPIC_PPIASE_2"/>
    <property type="match status" value="1"/>
</dbReference>
<feature type="domain" description="PpiC" evidence="8">
    <location>
        <begin position="138"/>
        <end position="243"/>
    </location>
</feature>
<dbReference type="GO" id="GO:0003755">
    <property type="term" value="F:peptidyl-prolyl cis-trans isomerase activity"/>
    <property type="evidence" value="ECO:0007669"/>
    <property type="project" value="UniProtKB-KW"/>
</dbReference>
<keyword evidence="10" id="KW-1185">Reference proteome</keyword>
<keyword evidence="3 7" id="KW-0732">Signal</keyword>
<evidence type="ECO:0000256" key="5">
    <source>
        <dbReference type="ARBA" id="ARBA00023235"/>
    </source>
</evidence>
<evidence type="ECO:0000313" key="9">
    <source>
        <dbReference type="EMBL" id="RAI79433.1"/>
    </source>
</evidence>
<organism evidence="9 10">
    <name type="scientific">Macrococcoides goetzii</name>
    <dbReference type="NCBI Taxonomy" id="1891097"/>
    <lineage>
        <taxon>Bacteria</taxon>
        <taxon>Bacillati</taxon>
        <taxon>Bacillota</taxon>
        <taxon>Bacilli</taxon>
        <taxon>Bacillales</taxon>
        <taxon>Staphylococcaceae</taxon>
        <taxon>Macrococcoides</taxon>
    </lineage>
</organism>
<gene>
    <name evidence="9" type="ORF">BFS35_011935</name>
</gene>
<reference evidence="9 10" key="1">
    <citation type="journal article" date="2018" name="Front. Microbiol.">
        <title>Description and Comparative Genomics of Macrococcus caseolyticus subsp. hominis subsp. nov., Macrococcus goetzii sp. nov., Macrococcus epidermidis sp. nov., and Macrococcus bohemicus sp. nov., Novel Macrococci From Human Clinical Material With Virulence Potential and Suspected Uptake of Foreign DNA by Natural Transformation.</title>
        <authorList>
            <person name="Maslanova I."/>
            <person name="Wertheimer Z."/>
            <person name="Sedlacek I."/>
            <person name="Svec P."/>
            <person name="Indrakova A."/>
            <person name="Kovarovic V."/>
            <person name="Schumann P."/>
            <person name="Sproer C."/>
            <person name="Kralova S."/>
            <person name="Sedo O."/>
            <person name="Kristofova L."/>
            <person name="Vrbovska V."/>
            <person name="Fuzik T."/>
            <person name="Petras P."/>
            <person name="Zdrahal Z."/>
            <person name="Ruzickova V."/>
            <person name="Doskar J."/>
            <person name="Pantucek R."/>
        </authorList>
    </citation>
    <scope>NUCLEOTIDE SEQUENCE [LARGE SCALE GENOMIC DNA]</scope>
    <source>
        <strain evidence="9 10">CCM 4927</strain>
    </source>
</reference>
<evidence type="ECO:0000256" key="6">
    <source>
        <dbReference type="PROSITE-ProRule" id="PRU00278"/>
    </source>
</evidence>
<dbReference type="InterPro" id="IPR050245">
    <property type="entry name" value="PrsA_foldase"/>
</dbReference>
<sequence>MTKLKKVMLPAALSLSVLGLSACGNNGETLISSKAGDVTTSNVIKEMGKTEVANTAFQILIGDILKDKYGKKVDADKIKKSVDEEIKKYGGEKQFLQILQQQQPGMTVEQYKDTRVNDEYRKKLLEDTVKVTDADVKENAKKASHILIQVKSDSNKDGLSDKAAKAKAEKILAQVKKNKADFAKIAKKESGDTGSKANGGSLGYVVKGQTVEPFEKALFKLKEGELSGLVKTDFGYHIILADKQDDFDSQKNSLKEKVRQTKIQKDPKLMVDAYKKLLKDYDVDYKDKDIKKIVDEQILTAQAPEVSQ</sequence>
<evidence type="ECO:0000256" key="3">
    <source>
        <dbReference type="ARBA" id="ARBA00022729"/>
    </source>
</evidence>
<evidence type="ECO:0000256" key="1">
    <source>
        <dbReference type="ARBA" id="ARBA00000971"/>
    </source>
</evidence>
<dbReference type="RefSeq" id="WP_099576684.1">
    <property type="nucleotide sequence ID" value="NZ_MJBI02000008.1"/>
</dbReference>
<dbReference type="Pfam" id="PF13616">
    <property type="entry name" value="Rotamase_3"/>
    <property type="match status" value="1"/>
</dbReference>
<evidence type="ECO:0000313" key="10">
    <source>
        <dbReference type="Proteomes" id="UP000229523"/>
    </source>
</evidence>
<accession>A0A2G5NWS2</accession>
<dbReference type="PROSITE" id="PS51257">
    <property type="entry name" value="PROKAR_LIPOPROTEIN"/>
    <property type="match status" value="1"/>
</dbReference>
<dbReference type="InterPro" id="IPR046357">
    <property type="entry name" value="PPIase_dom_sf"/>
</dbReference>
<dbReference type="InterPro" id="IPR000297">
    <property type="entry name" value="PPIase_PpiC"/>
</dbReference>
<evidence type="ECO:0000256" key="7">
    <source>
        <dbReference type="SAM" id="SignalP"/>
    </source>
</evidence>
<dbReference type="Gene3D" id="3.10.50.40">
    <property type="match status" value="1"/>
</dbReference>
<dbReference type="SUPFAM" id="SSF109998">
    <property type="entry name" value="Triger factor/SurA peptide-binding domain-like"/>
    <property type="match status" value="1"/>
</dbReference>
<dbReference type="SUPFAM" id="SSF54534">
    <property type="entry name" value="FKBP-like"/>
    <property type="match status" value="1"/>
</dbReference>
<name>A0A2G5NWS2_9STAP</name>
<comment type="catalytic activity">
    <reaction evidence="1">
        <text>[protein]-peptidylproline (omega=180) = [protein]-peptidylproline (omega=0)</text>
        <dbReference type="Rhea" id="RHEA:16237"/>
        <dbReference type="Rhea" id="RHEA-COMP:10747"/>
        <dbReference type="Rhea" id="RHEA-COMP:10748"/>
        <dbReference type="ChEBI" id="CHEBI:83833"/>
        <dbReference type="ChEBI" id="CHEBI:83834"/>
        <dbReference type="EC" id="5.2.1.8"/>
    </reaction>
</comment>
<dbReference type="AlphaFoldDB" id="A0A2G5NWS2"/>
<keyword evidence="4 6" id="KW-0697">Rotamase</keyword>
<comment type="caution">
    <text evidence="9">The sequence shown here is derived from an EMBL/GenBank/DDBJ whole genome shotgun (WGS) entry which is preliminary data.</text>
</comment>
<evidence type="ECO:0000259" key="8">
    <source>
        <dbReference type="PROSITE" id="PS50198"/>
    </source>
</evidence>